<evidence type="ECO:0000256" key="1">
    <source>
        <dbReference type="SAM" id="MobiDB-lite"/>
    </source>
</evidence>
<accession>E1YMT8</accession>
<dbReference type="EMBL" id="FR695880">
    <property type="protein sequence ID" value="CBX31882.1"/>
    <property type="molecule type" value="Genomic_DNA"/>
</dbReference>
<evidence type="ECO:0000313" key="2">
    <source>
        <dbReference type="EMBL" id="CBX31882.1"/>
    </source>
</evidence>
<reference evidence="2" key="1">
    <citation type="journal article" date="2011" name="Environ. Microbiol.">
        <title>Genomic insights into the metabolic potential of the polycyclic aromatic hydrocarbon degrading sulfate-reducing Deltaproteobacterium N47.</title>
        <authorList>
            <person name="Bergmann F."/>
            <person name="Selesi D."/>
            <person name="Weinmaier T."/>
            <person name="Tischler P."/>
            <person name="Rattei T."/>
            <person name="Meckenstock R.U."/>
        </authorList>
    </citation>
    <scope>NUCLEOTIDE SEQUENCE</scope>
</reference>
<proteinExistence type="predicted"/>
<feature type="region of interest" description="Disordered" evidence="1">
    <location>
        <begin position="1"/>
        <end position="23"/>
    </location>
</feature>
<protein>
    <submittedName>
        <fullName evidence="2">Uncharacterized protein</fullName>
    </submittedName>
</protein>
<gene>
    <name evidence="2" type="ORF">N47_O13010</name>
</gene>
<feature type="compositionally biased region" description="Basic and acidic residues" evidence="1">
    <location>
        <begin position="1"/>
        <end position="16"/>
    </location>
</feature>
<organism evidence="2">
    <name type="scientific">uncultured Desulfobacterium sp</name>
    <dbReference type="NCBI Taxonomy" id="201089"/>
    <lineage>
        <taxon>Bacteria</taxon>
        <taxon>Pseudomonadati</taxon>
        <taxon>Thermodesulfobacteriota</taxon>
        <taxon>Desulfobacteria</taxon>
        <taxon>Desulfobacterales</taxon>
        <taxon>Desulfobacteriaceae</taxon>
        <taxon>Desulfobacterium</taxon>
        <taxon>environmental samples</taxon>
    </lineage>
</organism>
<dbReference type="AlphaFoldDB" id="E1YMT8"/>
<sequence length="41" mass="4605">MNSGAERQHSTGERWQEAVPKGAKMTGEDYRDVWLRLAGSV</sequence>
<name>E1YMT8_9BACT</name>